<dbReference type="Proteomes" id="UP001500827">
    <property type="component" value="Unassembled WGS sequence"/>
</dbReference>
<dbReference type="EMBL" id="BAABBM010000001">
    <property type="protein sequence ID" value="GAA3907451.1"/>
    <property type="molecule type" value="Genomic_DNA"/>
</dbReference>
<evidence type="ECO:0000313" key="1">
    <source>
        <dbReference type="EMBL" id="GAA3907451.1"/>
    </source>
</evidence>
<evidence type="ECO:0000313" key="2">
    <source>
        <dbReference type="Proteomes" id="UP001500827"/>
    </source>
</evidence>
<sequence length="56" mass="5891">MKLYRINKLTGPGGAVVKKKDVLAASDREAVQRAADSEDCPVCDVLKDGQSVGSVT</sequence>
<proteinExistence type="predicted"/>
<reference evidence="2" key="1">
    <citation type="journal article" date="2019" name="Int. J. Syst. Evol. Microbiol.">
        <title>The Global Catalogue of Microorganisms (GCM) 10K type strain sequencing project: providing services to taxonomists for standard genome sequencing and annotation.</title>
        <authorList>
            <consortium name="The Broad Institute Genomics Platform"/>
            <consortium name="The Broad Institute Genome Sequencing Center for Infectious Disease"/>
            <person name="Wu L."/>
            <person name="Ma J."/>
        </authorList>
    </citation>
    <scope>NUCLEOTIDE SEQUENCE [LARGE SCALE GENOMIC DNA]</scope>
    <source>
        <strain evidence="2">JCM 17543</strain>
    </source>
</reference>
<keyword evidence="2" id="KW-1185">Reference proteome</keyword>
<accession>A0ABP7LXP7</accession>
<dbReference type="RefSeq" id="WP_344700251.1">
    <property type="nucleotide sequence ID" value="NZ_BAABBM010000001.1"/>
</dbReference>
<organism evidence="1 2">
    <name type="scientific">Sphingomonas limnosediminicola</name>
    <dbReference type="NCBI Taxonomy" id="940133"/>
    <lineage>
        <taxon>Bacteria</taxon>
        <taxon>Pseudomonadati</taxon>
        <taxon>Pseudomonadota</taxon>
        <taxon>Alphaproteobacteria</taxon>
        <taxon>Sphingomonadales</taxon>
        <taxon>Sphingomonadaceae</taxon>
        <taxon>Sphingomonas</taxon>
    </lineage>
</organism>
<gene>
    <name evidence="1" type="ORF">GCM10022276_27370</name>
</gene>
<protein>
    <submittedName>
        <fullName evidence="1">Uncharacterized protein</fullName>
    </submittedName>
</protein>
<comment type="caution">
    <text evidence="1">The sequence shown here is derived from an EMBL/GenBank/DDBJ whole genome shotgun (WGS) entry which is preliminary data.</text>
</comment>
<name>A0ABP7LXP7_9SPHN</name>